<keyword evidence="1" id="KW-0732">Signal</keyword>
<evidence type="ECO:0000313" key="2">
    <source>
        <dbReference type="EMBL" id="SDG21170.1"/>
    </source>
</evidence>
<dbReference type="EMBL" id="FNCQ01000001">
    <property type="protein sequence ID" value="SDG21170.1"/>
    <property type="molecule type" value="Genomic_DNA"/>
</dbReference>
<reference evidence="3" key="1">
    <citation type="submission" date="2016-10" db="EMBL/GenBank/DDBJ databases">
        <authorList>
            <person name="Varghese N."/>
            <person name="Submissions S."/>
        </authorList>
    </citation>
    <scope>NUCLEOTIDE SEQUENCE [LARGE SCALE GENOMIC DNA]</scope>
    <source>
        <strain evidence="3">BP1-148</strain>
    </source>
</reference>
<dbReference type="Proteomes" id="UP000198779">
    <property type="component" value="Unassembled WGS sequence"/>
</dbReference>
<sequence length="401" mass="46677">MKRIVTLSLLAIACLTMQAQTTWHQAKPMQTQTKKQDVKQNVKFLAKCDAFFMAAVPEATIDKKTKKKTVVWKDTENNSWHENMGFVKNVPTIDSLESIFPNFINREDYAYLPVVWQLTEENDETVLHCYFRMPADIVTNLWLCSDECVILDKETGVIYQSRRTNPDCYGKVFSVKEKEGTILDFQIFFPKLPETTKEICIYGVPNWYMRGMDVNLNTQTGHFWQEYRGLGSWDKAPKFHEAHLVSEAKDYDKDNYQSWAVYKDAHLIKPVPEGTYAMWCTPEATYLAEACEMNWMREYFGRGGNNILVDQRGHQYKCKDVIGYPNNDLFWVEGCTGDYFAIVMVFEPIPDETETITYIVPEGEPFAMWGANWSGSVKSFNIKELRDNQKLFEYHPRKVVK</sequence>
<organism evidence="2 3">
    <name type="scientific">Prevotella communis</name>
    <dbReference type="NCBI Taxonomy" id="2913614"/>
    <lineage>
        <taxon>Bacteria</taxon>
        <taxon>Pseudomonadati</taxon>
        <taxon>Bacteroidota</taxon>
        <taxon>Bacteroidia</taxon>
        <taxon>Bacteroidales</taxon>
        <taxon>Prevotellaceae</taxon>
        <taxon>Prevotella</taxon>
    </lineage>
</organism>
<dbReference type="STRING" id="645274.SAMN04487901_101281"/>
<gene>
    <name evidence="2" type="ORF">SAMN04487901_101281</name>
</gene>
<keyword evidence="3" id="KW-1185">Reference proteome</keyword>
<protein>
    <recommendedName>
        <fullName evidence="4">DUF4861 domain-containing protein</fullName>
    </recommendedName>
</protein>
<dbReference type="AlphaFoldDB" id="A0A1G7SG33"/>
<evidence type="ECO:0000313" key="3">
    <source>
        <dbReference type="Proteomes" id="UP000198779"/>
    </source>
</evidence>
<feature type="signal peptide" evidence="1">
    <location>
        <begin position="1"/>
        <end position="19"/>
    </location>
</feature>
<proteinExistence type="predicted"/>
<evidence type="ECO:0008006" key="4">
    <source>
        <dbReference type="Google" id="ProtNLM"/>
    </source>
</evidence>
<dbReference type="RefSeq" id="WP_143010056.1">
    <property type="nucleotide sequence ID" value="NZ_FNCQ01000001.1"/>
</dbReference>
<evidence type="ECO:0000256" key="1">
    <source>
        <dbReference type="SAM" id="SignalP"/>
    </source>
</evidence>
<name>A0A1G7SG33_9BACT</name>
<feature type="chain" id="PRO_5011701194" description="DUF4861 domain-containing protein" evidence="1">
    <location>
        <begin position="20"/>
        <end position="401"/>
    </location>
</feature>
<accession>A0A1G7SG33</accession>